<dbReference type="InterPro" id="IPR011990">
    <property type="entry name" value="TPR-like_helical_dom_sf"/>
</dbReference>
<dbReference type="InterPro" id="IPR027417">
    <property type="entry name" value="P-loop_NTPase"/>
</dbReference>
<dbReference type="GO" id="GO:0043531">
    <property type="term" value="F:ADP binding"/>
    <property type="evidence" value="ECO:0007669"/>
    <property type="project" value="InterPro"/>
</dbReference>
<proteinExistence type="predicted"/>
<dbReference type="RefSeq" id="WP_160554775.1">
    <property type="nucleotide sequence ID" value="NZ_CP047650.1"/>
</dbReference>
<organism evidence="1 2">
    <name type="scientific">Xylophilus rhododendri</name>
    <dbReference type="NCBI Taxonomy" id="2697032"/>
    <lineage>
        <taxon>Bacteria</taxon>
        <taxon>Pseudomonadati</taxon>
        <taxon>Pseudomonadota</taxon>
        <taxon>Betaproteobacteria</taxon>
        <taxon>Burkholderiales</taxon>
        <taxon>Xylophilus</taxon>
    </lineage>
</organism>
<name>A0A857JE66_9BURK</name>
<protein>
    <recommendedName>
        <fullName evidence="3">NB-ARC domain-containing protein</fullName>
    </recommendedName>
</protein>
<evidence type="ECO:0008006" key="3">
    <source>
        <dbReference type="Google" id="ProtNLM"/>
    </source>
</evidence>
<dbReference type="SUPFAM" id="SSF48452">
    <property type="entry name" value="TPR-like"/>
    <property type="match status" value="1"/>
</dbReference>
<dbReference type="SUPFAM" id="SSF52540">
    <property type="entry name" value="P-loop containing nucleoside triphosphate hydrolases"/>
    <property type="match status" value="1"/>
</dbReference>
<dbReference type="EMBL" id="CP047650">
    <property type="protein sequence ID" value="QHJ00966.1"/>
    <property type="molecule type" value="Genomic_DNA"/>
</dbReference>
<sequence>MQETSNTRIRCAMIVYELERALGRFCRERSGALTGSGIARDILIRAGSSSETDFAVSAQIVIENSYLGEVLSLAQLAAKGSSNSDWLSRLEKLLNTLAIFEIRNAISHPNRPFPEYYWYRCAAIAADPSMDALGLFEISLAFQNALDGRIEEPPADWMHKMRWSIPAALPSSFEHAITGLYGRSRETTRLQKEIINPRAPLVAIVARGGVGKTSLVLQVISDFCLTAESGKYFEGVLWATLKQERLTSTGVEILSAPSSMAELELALSSEGGEMLGKSFADFEEMKRSLDARRILLCLDNLETILRDYPEQFTEFYDNLPGTWKVIVTSRIPVEGAKNISLDVLDKQGAIQLARAYLDSKGAQTVKTEFLERIAVDCNFNPLAIRLTVDSYLSGGQIDDALRKTEQDVLAYSFKNLLDTLSTLENDVLETLFVLDAPSRAQLCGALDCDADEIARSIGKLSAVSLVSRIESELGERYTLGSSIRDLLRAYPRNLPIRSKIATWLEKTKSSKENAIRVQLEQNISPVSLEFIPPETSAQLIAYSKKIKSASKRDSRNVLVEVEGELRQQIGADSTSSFLFRLYAWCLLELDDPGTAITYFHKAIATDPLDPAPLFGLAQSIQTQGTRADMYAPTKTLIENSWGNPAQAGSFYANRIWSMYLLAANIKELFPEVFECTVDWQKHLTELPSFALSRAATYRRLAELEYRQRKSGNERLGNLLAKSSRPMKAVLEEQNFARWMIPELRKLVSEFHFYRSRGSSFQTFKPEDVVDIKSLLALLKENQSKLMHGGFPPQEIPNLLELANDGQVLQVHEEADASINSYIENGFTIARVKRGSRPDANYVFVRDDRGTDYFMRLDIFEQGSWTNRYKLIPGAEIALKFEHSERGSAFAATEGWLIER</sequence>
<dbReference type="Proteomes" id="UP000464787">
    <property type="component" value="Chromosome"/>
</dbReference>
<reference evidence="1 2" key="1">
    <citation type="submission" date="2020-01" db="EMBL/GenBank/DDBJ databases">
        <title>Genome sequencing of strain KACC 21265.</title>
        <authorList>
            <person name="Heo J."/>
            <person name="Kim S.-J."/>
            <person name="Kim J.-S."/>
            <person name="Hong S.-B."/>
            <person name="Kwon S.-W."/>
        </authorList>
    </citation>
    <scope>NUCLEOTIDE SEQUENCE [LARGE SCALE GENOMIC DNA]</scope>
    <source>
        <strain evidence="1 2">KACC 21265</strain>
    </source>
</reference>
<dbReference type="KEGG" id="xyk:GT347_25045"/>
<dbReference type="AlphaFoldDB" id="A0A857JE66"/>
<accession>A0A857JE66</accession>
<dbReference type="Gene3D" id="3.40.50.300">
    <property type="entry name" value="P-loop containing nucleotide triphosphate hydrolases"/>
    <property type="match status" value="1"/>
</dbReference>
<evidence type="ECO:0000313" key="1">
    <source>
        <dbReference type="EMBL" id="QHJ00966.1"/>
    </source>
</evidence>
<evidence type="ECO:0000313" key="2">
    <source>
        <dbReference type="Proteomes" id="UP000464787"/>
    </source>
</evidence>
<gene>
    <name evidence="1" type="ORF">GT347_25045</name>
</gene>
<keyword evidence="2" id="KW-1185">Reference proteome</keyword>